<gene>
    <name evidence="1" type="ORF">GKO32_15955</name>
</gene>
<sequence length="80" mass="8578">MQATTGDPSAQAGCWIGRVSVGVGGRLQRARVLGLLFTYRVDWCEDADLVLGVHYRHPSGQLGDFMIDRGAFQGLGDPSA</sequence>
<evidence type="ECO:0000313" key="2">
    <source>
        <dbReference type="Proteomes" id="UP000440096"/>
    </source>
</evidence>
<dbReference type="RefSeq" id="WP_154757656.1">
    <property type="nucleotide sequence ID" value="NZ_WMBA01000022.1"/>
</dbReference>
<name>A0A6N7Z4Y0_9PSEU</name>
<dbReference type="EMBL" id="WMBA01000022">
    <property type="protein sequence ID" value="MTD55460.1"/>
    <property type="molecule type" value="Genomic_DNA"/>
</dbReference>
<dbReference type="AlphaFoldDB" id="A0A6N7Z4Y0"/>
<organism evidence="1 2">
    <name type="scientific">Amycolatopsis pithecellobii</name>
    <dbReference type="NCBI Taxonomy" id="664692"/>
    <lineage>
        <taxon>Bacteria</taxon>
        <taxon>Bacillati</taxon>
        <taxon>Actinomycetota</taxon>
        <taxon>Actinomycetes</taxon>
        <taxon>Pseudonocardiales</taxon>
        <taxon>Pseudonocardiaceae</taxon>
        <taxon>Amycolatopsis</taxon>
    </lineage>
</organism>
<keyword evidence="2" id="KW-1185">Reference proteome</keyword>
<dbReference type="Proteomes" id="UP000440096">
    <property type="component" value="Unassembled WGS sequence"/>
</dbReference>
<comment type="caution">
    <text evidence="1">The sequence shown here is derived from an EMBL/GenBank/DDBJ whole genome shotgun (WGS) entry which is preliminary data.</text>
</comment>
<reference evidence="1 2" key="1">
    <citation type="submission" date="2019-11" db="EMBL/GenBank/DDBJ databases">
        <title>Draft genome of Amycolatopsis RM579.</title>
        <authorList>
            <person name="Duangmal K."/>
            <person name="Mingma R."/>
        </authorList>
    </citation>
    <scope>NUCLEOTIDE SEQUENCE [LARGE SCALE GENOMIC DNA]</scope>
    <source>
        <strain evidence="1 2">RM579</strain>
    </source>
</reference>
<evidence type="ECO:0000313" key="1">
    <source>
        <dbReference type="EMBL" id="MTD55460.1"/>
    </source>
</evidence>
<accession>A0A6N7Z4Y0</accession>
<protein>
    <submittedName>
        <fullName evidence="1">Uncharacterized protein</fullName>
    </submittedName>
</protein>
<proteinExistence type="predicted"/>